<name>A0A7C2IRB7_9THEO</name>
<sequence>MICAVVPAQNEAGRVGKVVEKLLMLPVDMVIPVVNGSIDETLAETAAFPGEKVKPLFYKEALGLDIPRAIGSAYALKIGATAVLFVDGDMARVPVNVLQKLKAAVTGSVDLALTDCYPPEAPPPETPVTRLLLSFRQELNRCLGMPQLGSASPAHGPHAVSLRFLKTVPLVELAVPPVALCLAIRAGLKVAVAASIPHNELGSASRGNLHGMRIATTIIGDYLEALAVCRGRPRSREKDGVYYDGYDSQRRRDILRAFIAEHQIQESESRSQKN</sequence>
<evidence type="ECO:0000313" key="1">
    <source>
        <dbReference type="EMBL" id="HEL65999.1"/>
    </source>
</evidence>
<dbReference type="EMBL" id="DSMU01000307">
    <property type="protein sequence ID" value="HEL65999.1"/>
    <property type="molecule type" value="Genomic_DNA"/>
</dbReference>
<dbReference type="AlphaFoldDB" id="A0A7C2IRB7"/>
<accession>A0A7C2IRB7</accession>
<dbReference type="Gene3D" id="3.90.550.10">
    <property type="entry name" value="Spore Coat Polysaccharide Biosynthesis Protein SpsA, Chain A"/>
    <property type="match status" value="1"/>
</dbReference>
<keyword evidence="1" id="KW-0808">Transferase</keyword>
<dbReference type="InterPro" id="IPR029044">
    <property type="entry name" value="Nucleotide-diphossugar_trans"/>
</dbReference>
<dbReference type="GO" id="GO:0016740">
    <property type="term" value="F:transferase activity"/>
    <property type="evidence" value="ECO:0007669"/>
    <property type="project" value="UniProtKB-KW"/>
</dbReference>
<dbReference type="SUPFAM" id="SSF53448">
    <property type="entry name" value="Nucleotide-diphospho-sugar transferases"/>
    <property type="match status" value="1"/>
</dbReference>
<organism evidence="1">
    <name type="scientific">Ammonifex degensii</name>
    <dbReference type="NCBI Taxonomy" id="42838"/>
    <lineage>
        <taxon>Bacteria</taxon>
        <taxon>Bacillati</taxon>
        <taxon>Bacillota</taxon>
        <taxon>Clostridia</taxon>
        <taxon>Thermoanaerobacterales</taxon>
        <taxon>Thermoanaerobacteraceae</taxon>
        <taxon>Ammonifex</taxon>
    </lineage>
</organism>
<protein>
    <submittedName>
        <fullName evidence="1">Glycosyltransferase family 2 protein</fullName>
    </submittedName>
</protein>
<reference evidence="1" key="1">
    <citation type="journal article" date="2020" name="mSystems">
        <title>Genome- and Community-Level Interaction Insights into Carbon Utilization and Element Cycling Functions of Hydrothermarchaeota in Hydrothermal Sediment.</title>
        <authorList>
            <person name="Zhou Z."/>
            <person name="Liu Y."/>
            <person name="Xu W."/>
            <person name="Pan J."/>
            <person name="Luo Z.H."/>
            <person name="Li M."/>
        </authorList>
    </citation>
    <scope>NUCLEOTIDE SEQUENCE [LARGE SCALE GENOMIC DNA]</scope>
    <source>
        <strain evidence="1">SpSt-300</strain>
    </source>
</reference>
<proteinExistence type="predicted"/>
<comment type="caution">
    <text evidence="1">The sequence shown here is derived from an EMBL/GenBank/DDBJ whole genome shotgun (WGS) entry which is preliminary data.</text>
</comment>
<gene>
    <name evidence="1" type="ORF">ENQ34_04905</name>
</gene>